<feature type="region of interest" description="Disordered" evidence="3">
    <location>
        <begin position="1"/>
        <end position="80"/>
    </location>
</feature>
<dbReference type="PANTHER" id="PTHR12765">
    <property type="entry name" value="RED PROTEIN IK FACTOR CYTOKINE IK"/>
    <property type="match status" value="1"/>
</dbReference>
<dbReference type="Proteomes" id="UP000001449">
    <property type="component" value="Chromosome 18"/>
</dbReference>
<feature type="compositionally biased region" description="Basic and acidic residues" evidence="3">
    <location>
        <begin position="39"/>
        <end position="57"/>
    </location>
</feature>
<evidence type="ECO:0000256" key="3">
    <source>
        <dbReference type="SAM" id="MobiDB-lite"/>
    </source>
</evidence>
<dbReference type="PaxDb" id="35128-Thaps38180"/>
<evidence type="ECO:0000256" key="2">
    <source>
        <dbReference type="ARBA" id="ARBA00023242"/>
    </source>
</evidence>
<dbReference type="InParanoid" id="B5YLH6"/>
<gene>
    <name evidence="5" type="ORF">THAPS_38180</name>
</gene>
<dbReference type="InterPro" id="IPR039896">
    <property type="entry name" value="Red-like"/>
</dbReference>
<evidence type="ECO:0000259" key="4">
    <source>
        <dbReference type="Pfam" id="PF07808"/>
    </source>
</evidence>
<reference evidence="5 6" key="1">
    <citation type="journal article" date="2004" name="Science">
        <title>The genome of the diatom Thalassiosira pseudonana: ecology, evolution, and metabolism.</title>
        <authorList>
            <person name="Armbrust E.V."/>
            <person name="Berges J.A."/>
            <person name="Bowler C."/>
            <person name="Green B.R."/>
            <person name="Martinez D."/>
            <person name="Putnam N.H."/>
            <person name="Zhou S."/>
            <person name="Allen A.E."/>
            <person name="Apt K.E."/>
            <person name="Bechner M."/>
            <person name="Brzezinski M.A."/>
            <person name="Chaal B.K."/>
            <person name="Chiovitti A."/>
            <person name="Davis A.K."/>
            <person name="Demarest M.S."/>
            <person name="Detter J.C."/>
            <person name="Glavina T."/>
            <person name="Goodstein D."/>
            <person name="Hadi M.Z."/>
            <person name="Hellsten U."/>
            <person name="Hildebrand M."/>
            <person name="Jenkins B.D."/>
            <person name="Jurka J."/>
            <person name="Kapitonov V.V."/>
            <person name="Kroger N."/>
            <person name="Lau W.W."/>
            <person name="Lane T.W."/>
            <person name="Larimer F.W."/>
            <person name="Lippmeier J.C."/>
            <person name="Lucas S."/>
            <person name="Medina M."/>
            <person name="Montsant A."/>
            <person name="Obornik M."/>
            <person name="Parker M.S."/>
            <person name="Palenik B."/>
            <person name="Pazour G.J."/>
            <person name="Richardson P.M."/>
            <person name="Rynearson T.A."/>
            <person name="Saito M.A."/>
            <person name="Schwartz D.C."/>
            <person name="Thamatrakoln K."/>
            <person name="Valentin K."/>
            <person name="Vardi A."/>
            <person name="Wilkerson F.P."/>
            <person name="Rokhsar D.S."/>
        </authorList>
    </citation>
    <scope>NUCLEOTIDE SEQUENCE [LARGE SCALE GENOMIC DNA]</scope>
    <source>
        <strain evidence="5 6">CCMP1335</strain>
    </source>
</reference>
<accession>B5YLH6</accession>
<evidence type="ECO:0000313" key="5">
    <source>
        <dbReference type="EMBL" id="ACI64082.1"/>
    </source>
</evidence>
<keyword evidence="2" id="KW-0539">Nucleus</keyword>
<dbReference type="RefSeq" id="XP_002295365.1">
    <property type="nucleotide sequence ID" value="XM_002295329.1"/>
</dbReference>
<dbReference type="eggNOG" id="KOG2498">
    <property type="taxonomic scope" value="Eukaryota"/>
</dbReference>
<dbReference type="EMBL" id="CP001159">
    <property type="protein sequence ID" value="ACI64082.1"/>
    <property type="molecule type" value="Genomic_DNA"/>
</dbReference>
<dbReference type="STRING" id="35128.B5YLH6"/>
<evidence type="ECO:0000313" key="6">
    <source>
        <dbReference type="Proteomes" id="UP000001449"/>
    </source>
</evidence>
<dbReference type="AlphaFoldDB" id="B5YLH6"/>
<feature type="non-terminal residue" evidence="5">
    <location>
        <position position="114"/>
    </location>
</feature>
<feature type="non-terminal residue" evidence="5">
    <location>
        <position position="1"/>
    </location>
</feature>
<dbReference type="InterPro" id="IPR012916">
    <property type="entry name" value="RED_N"/>
</dbReference>
<dbReference type="KEGG" id="tps:THAPS_38180"/>
<dbReference type="GO" id="GO:0005634">
    <property type="term" value="C:nucleus"/>
    <property type="evidence" value="ECO:0007669"/>
    <property type="project" value="UniProtKB-SubCell"/>
</dbReference>
<organism evidence="5 6">
    <name type="scientific">Thalassiosira pseudonana</name>
    <name type="common">Marine diatom</name>
    <name type="synonym">Cyclotella nana</name>
    <dbReference type="NCBI Taxonomy" id="35128"/>
    <lineage>
        <taxon>Eukaryota</taxon>
        <taxon>Sar</taxon>
        <taxon>Stramenopiles</taxon>
        <taxon>Ochrophyta</taxon>
        <taxon>Bacillariophyta</taxon>
        <taxon>Coscinodiscophyceae</taxon>
        <taxon>Thalassiosirophycidae</taxon>
        <taxon>Thalassiosirales</taxon>
        <taxon>Thalassiosiraceae</taxon>
        <taxon>Thalassiosira</taxon>
    </lineage>
</organism>
<dbReference type="Pfam" id="PF07808">
    <property type="entry name" value="RED_N"/>
    <property type="match status" value="1"/>
</dbReference>
<evidence type="ECO:0000256" key="1">
    <source>
        <dbReference type="ARBA" id="ARBA00004123"/>
    </source>
</evidence>
<proteinExistence type="predicted"/>
<keyword evidence="6" id="KW-1185">Reference proteome</keyword>
<dbReference type="GeneID" id="7450932"/>
<reference evidence="5 6" key="2">
    <citation type="journal article" date="2008" name="Nature">
        <title>The Phaeodactylum genome reveals the evolutionary history of diatom genomes.</title>
        <authorList>
            <person name="Bowler C."/>
            <person name="Allen A.E."/>
            <person name="Badger J.H."/>
            <person name="Grimwood J."/>
            <person name="Jabbari K."/>
            <person name="Kuo A."/>
            <person name="Maheswari U."/>
            <person name="Martens C."/>
            <person name="Maumus F."/>
            <person name="Otillar R.P."/>
            <person name="Rayko E."/>
            <person name="Salamov A."/>
            <person name="Vandepoele K."/>
            <person name="Beszteri B."/>
            <person name="Gruber A."/>
            <person name="Heijde M."/>
            <person name="Katinka M."/>
            <person name="Mock T."/>
            <person name="Valentin K."/>
            <person name="Verret F."/>
            <person name="Berges J.A."/>
            <person name="Brownlee C."/>
            <person name="Cadoret J.P."/>
            <person name="Chiovitti A."/>
            <person name="Choi C.J."/>
            <person name="Coesel S."/>
            <person name="De Martino A."/>
            <person name="Detter J.C."/>
            <person name="Durkin C."/>
            <person name="Falciatore A."/>
            <person name="Fournet J."/>
            <person name="Haruta M."/>
            <person name="Huysman M.J."/>
            <person name="Jenkins B.D."/>
            <person name="Jiroutova K."/>
            <person name="Jorgensen R.E."/>
            <person name="Joubert Y."/>
            <person name="Kaplan A."/>
            <person name="Kroger N."/>
            <person name="Kroth P.G."/>
            <person name="La Roche J."/>
            <person name="Lindquist E."/>
            <person name="Lommer M."/>
            <person name="Martin-Jezequel V."/>
            <person name="Lopez P.J."/>
            <person name="Lucas S."/>
            <person name="Mangogna M."/>
            <person name="McGinnis K."/>
            <person name="Medlin L.K."/>
            <person name="Montsant A."/>
            <person name="Oudot-Le Secq M.P."/>
            <person name="Napoli C."/>
            <person name="Obornik M."/>
            <person name="Parker M.S."/>
            <person name="Petit J.L."/>
            <person name="Porcel B.M."/>
            <person name="Poulsen N."/>
            <person name="Robison M."/>
            <person name="Rychlewski L."/>
            <person name="Rynearson T.A."/>
            <person name="Schmutz J."/>
            <person name="Shapiro H."/>
            <person name="Siaut M."/>
            <person name="Stanley M."/>
            <person name="Sussman M.R."/>
            <person name="Taylor A.R."/>
            <person name="Vardi A."/>
            <person name="von Dassow P."/>
            <person name="Vyverman W."/>
            <person name="Willis A."/>
            <person name="Wyrwicz L.S."/>
            <person name="Rokhsar D.S."/>
            <person name="Weissenbach J."/>
            <person name="Armbrust E.V."/>
            <person name="Green B.R."/>
            <person name="Van de Peer Y."/>
            <person name="Grigoriev I.V."/>
        </authorList>
    </citation>
    <scope>NUCLEOTIDE SEQUENCE [LARGE SCALE GENOMIC DNA]</scope>
    <source>
        <strain evidence="5 6">CCMP1335</strain>
    </source>
</reference>
<name>B5YLH6_THAPS</name>
<protein>
    <recommendedName>
        <fullName evidence="4">RED-like N-terminal domain-containing protein</fullName>
    </recommendedName>
</protein>
<comment type="subcellular location">
    <subcellularLocation>
        <location evidence="1">Nucleus</location>
    </subcellularLocation>
</comment>
<feature type="domain" description="RED-like N-terminal" evidence="4">
    <location>
        <begin position="17"/>
        <end position="114"/>
    </location>
</feature>
<sequence length="114" mass="13357">KKEENQEETSNNEPDWKRRRREKKHSSDNHNGGTATSGEYRDRAKERREGKNVDYADSHNLAIDSTSNPNNNLEEIEEERKRQAELTKYLGGDEEHTHLVKGLDWALAQKVRRE</sequence>
<dbReference type="HOGENOM" id="CLU_2127689_0_0_1"/>